<proteinExistence type="predicted"/>
<dbReference type="InterPro" id="IPR050807">
    <property type="entry name" value="TransReg_Diox_bact_type"/>
</dbReference>
<organism evidence="3 4">
    <name type="scientific">Alicyclobacillus fastidiosus</name>
    <dbReference type="NCBI Taxonomy" id="392011"/>
    <lineage>
        <taxon>Bacteria</taxon>
        <taxon>Bacillati</taxon>
        <taxon>Bacillota</taxon>
        <taxon>Bacilli</taxon>
        <taxon>Bacillales</taxon>
        <taxon>Alicyclobacillaceae</taxon>
        <taxon>Alicyclobacillus</taxon>
    </lineage>
</organism>
<dbReference type="Proteomes" id="UP001579974">
    <property type="component" value="Unassembled WGS sequence"/>
</dbReference>
<evidence type="ECO:0000256" key="1">
    <source>
        <dbReference type="ARBA" id="ARBA00023125"/>
    </source>
</evidence>
<dbReference type="RefSeq" id="WP_275475545.1">
    <property type="nucleotide sequence ID" value="NZ_CP162940.1"/>
</dbReference>
<reference evidence="3 4" key="1">
    <citation type="journal article" date="2024" name="Int. J. Mol. Sci.">
        <title>Exploration of Alicyclobacillus spp. Genome in Search of Antibiotic Resistance.</title>
        <authorList>
            <person name="Bucka-Kolendo J."/>
            <person name="Kiousi D.E."/>
            <person name="Dekowska A."/>
            <person name="Mikolajczuk-Szczyrba A."/>
            <person name="Karadedos D.M."/>
            <person name="Michael P."/>
            <person name="Galanis A."/>
            <person name="Sokolowska B."/>
        </authorList>
    </citation>
    <scope>NUCLEOTIDE SEQUENCE [LARGE SCALE GENOMIC DNA]</scope>
    <source>
        <strain evidence="3 4">KKP 3000</strain>
    </source>
</reference>
<dbReference type="Gene3D" id="1.10.260.40">
    <property type="entry name" value="lambda repressor-like DNA-binding domains"/>
    <property type="match status" value="1"/>
</dbReference>
<gene>
    <name evidence="3" type="ORF">KKP3000_001137</name>
</gene>
<dbReference type="PANTHER" id="PTHR46797:SF1">
    <property type="entry name" value="METHYLPHOSPHONATE SYNTHASE"/>
    <property type="match status" value="1"/>
</dbReference>
<dbReference type="Gene3D" id="1.25.40.10">
    <property type="entry name" value="Tetratricopeptide repeat domain"/>
    <property type="match status" value="1"/>
</dbReference>
<dbReference type="SUPFAM" id="SSF48452">
    <property type="entry name" value="TPR-like"/>
    <property type="match status" value="1"/>
</dbReference>
<dbReference type="Pfam" id="PF01381">
    <property type="entry name" value="HTH_3"/>
    <property type="match status" value="1"/>
</dbReference>
<dbReference type="SMART" id="SM00028">
    <property type="entry name" value="TPR"/>
    <property type="match status" value="4"/>
</dbReference>
<dbReference type="PROSITE" id="PS50943">
    <property type="entry name" value="HTH_CROC1"/>
    <property type="match status" value="1"/>
</dbReference>
<protein>
    <submittedName>
        <fullName evidence="3">Helix-turn-helix domain-containing protein</fullName>
    </submittedName>
</protein>
<name>A0ABV5A8Q2_9BACL</name>
<dbReference type="SUPFAM" id="SSF47413">
    <property type="entry name" value="lambda repressor-like DNA-binding domains"/>
    <property type="match status" value="1"/>
</dbReference>
<dbReference type="InterPro" id="IPR001387">
    <property type="entry name" value="Cro/C1-type_HTH"/>
</dbReference>
<dbReference type="InterPro" id="IPR010982">
    <property type="entry name" value="Lambda_DNA-bd_dom_sf"/>
</dbReference>
<dbReference type="InterPro" id="IPR019734">
    <property type="entry name" value="TPR_rpt"/>
</dbReference>
<accession>A0ABV5A8Q2</accession>
<dbReference type="SMART" id="SM00530">
    <property type="entry name" value="HTH_XRE"/>
    <property type="match status" value="1"/>
</dbReference>
<dbReference type="EMBL" id="JBDXSU010000001">
    <property type="protein sequence ID" value="MFB5188704.1"/>
    <property type="molecule type" value="Genomic_DNA"/>
</dbReference>
<dbReference type="InterPro" id="IPR011990">
    <property type="entry name" value="TPR-like_helical_dom_sf"/>
</dbReference>
<comment type="caution">
    <text evidence="3">The sequence shown here is derived from an EMBL/GenBank/DDBJ whole genome shotgun (WGS) entry which is preliminary data.</text>
</comment>
<keyword evidence="1" id="KW-0238">DNA-binding</keyword>
<dbReference type="PANTHER" id="PTHR46797">
    <property type="entry name" value="HTH-TYPE TRANSCRIPTIONAL REGULATOR"/>
    <property type="match status" value="1"/>
</dbReference>
<feature type="domain" description="HTH cro/C1-type" evidence="2">
    <location>
        <begin position="6"/>
        <end position="59"/>
    </location>
</feature>
<evidence type="ECO:0000313" key="3">
    <source>
        <dbReference type="EMBL" id="MFB5188704.1"/>
    </source>
</evidence>
<dbReference type="CDD" id="cd00093">
    <property type="entry name" value="HTH_XRE"/>
    <property type="match status" value="1"/>
</dbReference>
<keyword evidence="4" id="KW-1185">Reference proteome</keyword>
<sequence>MIGRKIKRLRLQKGITQQALIEGLFDRTYLSQIERGLKVPPRETLAILASRLGVSVKLLTEYQEIVERVAHMLEEVRRTNDLDAARDAWELALSVQAIEQMVECAVEWARVASVKDAVAIEVLEALNHTIMLMTSTKEHFDAALDLFMARANTYFYLGMFDQAVWAYRDLEQRHPPNEMLGRVKVSLGSTLMRSMNFQKAADHFSQALAVPDITPLTKARAHQGVGACYRHLNRWSEAVMHLETAGELFATLEQRYRYMQTRHALGVLWLDKLNFEKAETFFNEVHDYYRQHDMRFNEAQLYEELARIAFYKRDYETCNALCSHGLDQLNGHTAPAAGRFFIWKSWCFTATHQSDRANDAWQAAKSLIGPQFKRTLETIDPNMTEGIRRSIKGDGLLGR</sequence>
<evidence type="ECO:0000259" key="2">
    <source>
        <dbReference type="PROSITE" id="PS50943"/>
    </source>
</evidence>
<evidence type="ECO:0000313" key="4">
    <source>
        <dbReference type="Proteomes" id="UP001579974"/>
    </source>
</evidence>